<evidence type="ECO:0000256" key="2">
    <source>
        <dbReference type="SAM" id="SignalP"/>
    </source>
</evidence>
<organism evidence="3 4">
    <name type="scientific">Lysobacter gummosus</name>
    <dbReference type="NCBI Taxonomy" id="262324"/>
    <lineage>
        <taxon>Bacteria</taxon>
        <taxon>Pseudomonadati</taxon>
        <taxon>Pseudomonadota</taxon>
        <taxon>Gammaproteobacteria</taxon>
        <taxon>Lysobacterales</taxon>
        <taxon>Lysobacteraceae</taxon>
        <taxon>Lysobacter</taxon>
    </lineage>
</organism>
<reference evidence="3 4" key="1">
    <citation type="submission" date="2022-03" db="EMBL/GenBank/DDBJ databases">
        <title>Complete genome sequence of Lysobacter capsici VKM B-2533 and Lysobacter gummosus 10.1.1, promising sources of lytic agents.</title>
        <authorList>
            <person name="Tarlachkov S.V."/>
            <person name="Kudryakova I.V."/>
            <person name="Afoshin A.S."/>
            <person name="Leontyevskaya E.A."/>
            <person name="Leontyevskaya N.V."/>
        </authorList>
    </citation>
    <scope>NUCLEOTIDE SEQUENCE [LARGE SCALE GENOMIC DNA]</scope>
    <source>
        <strain evidence="3 4">10.1.1</strain>
    </source>
</reference>
<dbReference type="EMBL" id="CP093547">
    <property type="protein sequence ID" value="UNP27381.1"/>
    <property type="molecule type" value="Genomic_DNA"/>
</dbReference>
<evidence type="ECO:0000313" key="3">
    <source>
        <dbReference type="EMBL" id="UNP27381.1"/>
    </source>
</evidence>
<evidence type="ECO:0008006" key="5">
    <source>
        <dbReference type="Google" id="ProtNLM"/>
    </source>
</evidence>
<accession>A0ABY3XAC8</accession>
<dbReference type="Proteomes" id="UP000829194">
    <property type="component" value="Chromosome"/>
</dbReference>
<proteinExistence type="predicted"/>
<keyword evidence="2" id="KW-0732">Signal</keyword>
<protein>
    <recommendedName>
        <fullName evidence="5">Lipoprotein</fullName>
    </recommendedName>
</protein>
<feature type="chain" id="PRO_5046328779" description="Lipoprotein" evidence="2">
    <location>
        <begin position="31"/>
        <end position="353"/>
    </location>
</feature>
<gene>
    <name evidence="3" type="ORF">MOV92_12630</name>
</gene>
<evidence type="ECO:0000256" key="1">
    <source>
        <dbReference type="SAM" id="MobiDB-lite"/>
    </source>
</evidence>
<evidence type="ECO:0000313" key="4">
    <source>
        <dbReference type="Proteomes" id="UP000829194"/>
    </source>
</evidence>
<dbReference type="RefSeq" id="WP_057943118.1">
    <property type="nucleotide sequence ID" value="NZ_CP011131.1"/>
</dbReference>
<feature type="region of interest" description="Disordered" evidence="1">
    <location>
        <begin position="51"/>
        <end position="70"/>
    </location>
</feature>
<dbReference type="PROSITE" id="PS51257">
    <property type="entry name" value="PROKAR_LIPOPROTEIN"/>
    <property type="match status" value="1"/>
</dbReference>
<sequence>MSPAFRAGSFALPAARAARAASLAALLALAGCGGDDGKGGAVEPAAPVKTADASINPATDPALNWGGTSPHDTPPLDPLIEQADAIVRKADPGFDRFDVGHFVGDLDRDGRNDVVIEYGIGEEGAMRHVAKRVRLLLAREDGLQLQPDQTDVFADCPQVRGIRDGRLWVDGLEACMLPFPRTLGYYAFEWDGKALRRVVEQTPEERVIAQLQAMREALQAGRDSDLAAHLRPGPTAAGKNAAEPEAVFADAQRRRAFIDTVGMLSHVQLSRIDEHRRFASVTRRDGAAPGERALQIDLAPDGAMLEVVDDSYVVDATAMLQWPQSGGAGYRMNFRLIEGELYLADHEEHDVGD</sequence>
<keyword evidence="4" id="KW-1185">Reference proteome</keyword>
<name>A0ABY3XAC8_9GAMM</name>
<feature type="signal peptide" evidence="2">
    <location>
        <begin position="1"/>
        <end position="30"/>
    </location>
</feature>